<evidence type="ECO:0000313" key="2">
    <source>
        <dbReference type="WBParaSite" id="nRc.2.0.1.t25131-RA"/>
    </source>
</evidence>
<protein>
    <submittedName>
        <fullName evidence="2">Uncharacterized protein</fullName>
    </submittedName>
</protein>
<dbReference type="WBParaSite" id="nRc.2.0.1.t25131-RA">
    <property type="protein sequence ID" value="nRc.2.0.1.t25131-RA"/>
    <property type="gene ID" value="nRc.2.0.1.g25131"/>
</dbReference>
<sequence>MQNKAAHPKIQPTVTDRANQTGNSCLYSRCSSAASSSVSSTFLTSVCGAVSRSKSSAPLLPPVSRGAATFFESFFVKRFCSLFMLETNSSNNLNIDLPKSFNVYFSDQKYDEYQQSHQRLKPLCTHFQLTDRRINRAREIH</sequence>
<proteinExistence type="predicted"/>
<reference evidence="2" key="1">
    <citation type="submission" date="2022-11" db="UniProtKB">
        <authorList>
            <consortium name="WormBaseParasite"/>
        </authorList>
    </citation>
    <scope>IDENTIFICATION</scope>
</reference>
<name>A0A915JF69_ROMCU</name>
<evidence type="ECO:0000313" key="1">
    <source>
        <dbReference type="Proteomes" id="UP000887565"/>
    </source>
</evidence>
<dbReference type="Proteomes" id="UP000887565">
    <property type="component" value="Unplaced"/>
</dbReference>
<dbReference type="AlphaFoldDB" id="A0A915JF69"/>
<organism evidence="1 2">
    <name type="scientific">Romanomermis culicivorax</name>
    <name type="common">Nematode worm</name>
    <dbReference type="NCBI Taxonomy" id="13658"/>
    <lineage>
        <taxon>Eukaryota</taxon>
        <taxon>Metazoa</taxon>
        <taxon>Ecdysozoa</taxon>
        <taxon>Nematoda</taxon>
        <taxon>Enoplea</taxon>
        <taxon>Dorylaimia</taxon>
        <taxon>Mermithida</taxon>
        <taxon>Mermithoidea</taxon>
        <taxon>Mermithidae</taxon>
        <taxon>Romanomermis</taxon>
    </lineage>
</organism>
<keyword evidence="1" id="KW-1185">Reference proteome</keyword>
<accession>A0A915JF69</accession>